<feature type="transmembrane region" description="Helical" evidence="8">
    <location>
        <begin position="111"/>
        <end position="131"/>
    </location>
</feature>
<protein>
    <submittedName>
        <fullName evidence="10">MFS transporter</fullName>
    </submittedName>
</protein>
<dbReference type="InterPro" id="IPR036259">
    <property type="entry name" value="MFS_trans_sf"/>
</dbReference>
<comment type="similarity">
    <text evidence="2">Belongs to the major facilitator superfamily.</text>
</comment>
<feature type="transmembrane region" description="Helical" evidence="8">
    <location>
        <begin position="255"/>
        <end position="276"/>
    </location>
</feature>
<feature type="transmembrane region" description="Helical" evidence="8">
    <location>
        <begin position="224"/>
        <end position="243"/>
    </location>
</feature>
<feature type="transmembrane region" description="Helical" evidence="8">
    <location>
        <begin position="175"/>
        <end position="194"/>
    </location>
</feature>
<dbReference type="PANTHER" id="PTHR43271:SF2">
    <property type="entry name" value="BLL2771 PROTEIN"/>
    <property type="match status" value="1"/>
</dbReference>
<keyword evidence="6 8" id="KW-1133">Transmembrane helix</keyword>
<keyword evidence="4" id="KW-1003">Cell membrane</keyword>
<comment type="subcellular location">
    <subcellularLocation>
        <location evidence="1">Cell membrane</location>
        <topology evidence="1">Multi-pass membrane protein</topology>
    </subcellularLocation>
</comment>
<accession>A0ABW6PQD9</accession>
<reference evidence="10 11" key="1">
    <citation type="submission" date="2024-10" db="EMBL/GenBank/DDBJ databases">
        <title>The Natural Products Discovery Center: Release of the First 8490 Sequenced Strains for Exploring Actinobacteria Biosynthetic Diversity.</title>
        <authorList>
            <person name="Kalkreuter E."/>
            <person name="Kautsar S.A."/>
            <person name="Yang D."/>
            <person name="Bader C.D."/>
            <person name="Teijaro C.N."/>
            <person name="Fluegel L."/>
            <person name="Davis C.M."/>
            <person name="Simpson J.R."/>
            <person name="Lauterbach L."/>
            <person name="Steele A.D."/>
            <person name="Gui C."/>
            <person name="Meng S."/>
            <person name="Li G."/>
            <person name="Viehrig K."/>
            <person name="Ye F."/>
            <person name="Su P."/>
            <person name="Kiefer A.F."/>
            <person name="Nichols A."/>
            <person name="Cepeda A.J."/>
            <person name="Yan W."/>
            <person name="Fan B."/>
            <person name="Jiang Y."/>
            <person name="Adhikari A."/>
            <person name="Zheng C.-J."/>
            <person name="Schuster L."/>
            <person name="Cowan T.M."/>
            <person name="Smanski M.J."/>
            <person name="Chevrette M.G."/>
            <person name="De Carvalho L.P.S."/>
            <person name="Shen B."/>
        </authorList>
    </citation>
    <scope>NUCLEOTIDE SEQUENCE [LARGE SCALE GENOMIC DNA]</scope>
    <source>
        <strain evidence="10 11">NPDC004045</strain>
    </source>
</reference>
<dbReference type="PANTHER" id="PTHR43271">
    <property type="entry name" value="BLL2771 PROTEIN"/>
    <property type="match status" value="1"/>
</dbReference>
<dbReference type="PROSITE" id="PS00216">
    <property type="entry name" value="SUGAR_TRANSPORT_1"/>
    <property type="match status" value="1"/>
</dbReference>
<feature type="transmembrane region" description="Helical" evidence="8">
    <location>
        <begin position="143"/>
        <end position="163"/>
    </location>
</feature>
<feature type="transmembrane region" description="Helical" evidence="8">
    <location>
        <begin position="288"/>
        <end position="307"/>
    </location>
</feature>
<dbReference type="InterPro" id="IPR005829">
    <property type="entry name" value="Sugar_transporter_CS"/>
</dbReference>
<evidence type="ECO:0000256" key="7">
    <source>
        <dbReference type="ARBA" id="ARBA00023136"/>
    </source>
</evidence>
<evidence type="ECO:0000256" key="8">
    <source>
        <dbReference type="SAM" id="Phobius"/>
    </source>
</evidence>
<dbReference type="SUPFAM" id="SSF103473">
    <property type="entry name" value="MFS general substrate transporter"/>
    <property type="match status" value="1"/>
</dbReference>
<feature type="domain" description="Major facilitator superfamily (MFS) profile" evidence="9">
    <location>
        <begin position="20"/>
        <end position="397"/>
    </location>
</feature>
<dbReference type="Proteomes" id="UP001601444">
    <property type="component" value="Unassembled WGS sequence"/>
</dbReference>
<dbReference type="InterPro" id="IPR020846">
    <property type="entry name" value="MFS_dom"/>
</dbReference>
<feature type="transmembrane region" description="Helical" evidence="8">
    <location>
        <begin position="20"/>
        <end position="42"/>
    </location>
</feature>
<gene>
    <name evidence="10" type="ORF">ACFYTF_17475</name>
</gene>
<dbReference type="InterPro" id="IPR011701">
    <property type="entry name" value="MFS"/>
</dbReference>
<proteinExistence type="inferred from homology"/>
<evidence type="ECO:0000256" key="1">
    <source>
        <dbReference type="ARBA" id="ARBA00004651"/>
    </source>
</evidence>
<dbReference type="RefSeq" id="WP_387701150.1">
    <property type="nucleotide sequence ID" value="NZ_JBIAMX010000010.1"/>
</dbReference>
<sequence>MSSPATTEPQTRGWAPTGPTVTTVCAVGILVVGQLYVVLPVLGDLAAVWGASRAAATWTTTAFGLAYGAGFLVTGPLSDHWGRRPVIVGGLAATALTTLAVSVAPSLGAGLAARVAQGLTASFFAPAAFAYLAERIAPERRVFALTCLTSSFLAAGVVAQVLAQLAGAALGWRAVFVLGAVGFAVSAVALYRVLEPGTRSAGSASAAAVFTAFAGLLRTPRVVLLYAACLAVLGSFVGIYTGVQLAPPDGIGHSSGALLALRASAIPAMIAVPVLATRLAAFDPTRRLIVALSTAGAAAAVTAVPLGGIWVGAWLFVFVTAVAVAAPAAVQAVSAYAGEARGAATALYTFALFVGASAGPQLANAVAHRGFPAVALSIAALGFAGAALAFASTTVRAPA</sequence>
<feature type="transmembrane region" description="Helical" evidence="8">
    <location>
        <begin position="86"/>
        <end position="104"/>
    </location>
</feature>
<evidence type="ECO:0000259" key="9">
    <source>
        <dbReference type="PROSITE" id="PS50850"/>
    </source>
</evidence>
<evidence type="ECO:0000313" key="11">
    <source>
        <dbReference type="Proteomes" id="UP001601444"/>
    </source>
</evidence>
<keyword evidence="5 8" id="KW-0812">Transmembrane</keyword>
<evidence type="ECO:0000256" key="3">
    <source>
        <dbReference type="ARBA" id="ARBA00022448"/>
    </source>
</evidence>
<feature type="transmembrane region" description="Helical" evidence="8">
    <location>
        <begin position="373"/>
        <end position="395"/>
    </location>
</feature>
<dbReference type="PROSITE" id="PS50850">
    <property type="entry name" value="MFS"/>
    <property type="match status" value="1"/>
</dbReference>
<evidence type="ECO:0000256" key="6">
    <source>
        <dbReference type="ARBA" id="ARBA00022989"/>
    </source>
</evidence>
<keyword evidence="7 8" id="KW-0472">Membrane</keyword>
<comment type="caution">
    <text evidence="10">The sequence shown here is derived from an EMBL/GenBank/DDBJ whole genome shotgun (WGS) entry which is preliminary data.</text>
</comment>
<evidence type="ECO:0000313" key="10">
    <source>
        <dbReference type="EMBL" id="MFF0544621.1"/>
    </source>
</evidence>
<feature type="transmembrane region" description="Helical" evidence="8">
    <location>
        <begin position="54"/>
        <end position="74"/>
    </location>
</feature>
<dbReference type="Pfam" id="PF07690">
    <property type="entry name" value="MFS_1"/>
    <property type="match status" value="1"/>
</dbReference>
<feature type="transmembrane region" description="Helical" evidence="8">
    <location>
        <begin position="313"/>
        <end position="333"/>
    </location>
</feature>
<keyword evidence="11" id="KW-1185">Reference proteome</keyword>
<organism evidence="10 11">
    <name type="scientific">Nocardia thailandica</name>
    <dbReference type="NCBI Taxonomy" id="257275"/>
    <lineage>
        <taxon>Bacteria</taxon>
        <taxon>Bacillati</taxon>
        <taxon>Actinomycetota</taxon>
        <taxon>Actinomycetes</taxon>
        <taxon>Mycobacteriales</taxon>
        <taxon>Nocardiaceae</taxon>
        <taxon>Nocardia</taxon>
    </lineage>
</organism>
<evidence type="ECO:0000256" key="2">
    <source>
        <dbReference type="ARBA" id="ARBA00008335"/>
    </source>
</evidence>
<dbReference type="EMBL" id="JBIAMX010000010">
    <property type="protein sequence ID" value="MFF0544621.1"/>
    <property type="molecule type" value="Genomic_DNA"/>
</dbReference>
<evidence type="ECO:0000256" key="4">
    <source>
        <dbReference type="ARBA" id="ARBA00022475"/>
    </source>
</evidence>
<evidence type="ECO:0000256" key="5">
    <source>
        <dbReference type="ARBA" id="ARBA00022692"/>
    </source>
</evidence>
<dbReference type="Gene3D" id="1.20.1720.10">
    <property type="entry name" value="Multidrug resistance protein D"/>
    <property type="match status" value="1"/>
</dbReference>
<feature type="transmembrane region" description="Helical" evidence="8">
    <location>
        <begin position="345"/>
        <end position="367"/>
    </location>
</feature>
<name>A0ABW6PQD9_9NOCA</name>
<keyword evidence="3" id="KW-0813">Transport</keyword>